<dbReference type="InterPro" id="IPR029058">
    <property type="entry name" value="AB_hydrolase_fold"/>
</dbReference>
<dbReference type="SUPFAM" id="SSF53474">
    <property type="entry name" value="alpha/beta-Hydrolases"/>
    <property type="match status" value="1"/>
</dbReference>
<name>A0A2S8AGA8_9FLAO</name>
<sequence>MKKIYFLHGYQTSGKKFKCLQEFYKDSKEYLPINWEWDEFMDIPKFIENKIKILKEDTGEKILMADSMGGNLAWHIINQIPELQYVMTNPVFSAEQIVEQEKILPEMRVKIFSATSQTIKNKNIRLIISLNDKVLDPEHYKKVFGEEISVLQLEDEHSIINMAQYMPLIHTIIQDAFIKK</sequence>
<reference evidence="1 2" key="1">
    <citation type="submission" date="2018-02" db="EMBL/GenBank/DDBJ databases">
        <title>Genome sequences of Apibacter spp., gut symbionts of Asian honey bees.</title>
        <authorList>
            <person name="Kwong W.K."/>
            <person name="Steele M.I."/>
            <person name="Moran N.A."/>
        </authorList>
    </citation>
    <scope>NUCLEOTIDE SEQUENCE [LARGE SCALE GENOMIC DNA]</scope>
    <source>
        <strain evidence="2">wkB301</strain>
    </source>
</reference>
<evidence type="ECO:0000313" key="1">
    <source>
        <dbReference type="EMBL" id="PQL95387.1"/>
    </source>
</evidence>
<evidence type="ECO:0000313" key="2">
    <source>
        <dbReference type="Proteomes" id="UP000238042"/>
    </source>
</evidence>
<gene>
    <name evidence="1" type="ORF">C4S77_00890</name>
</gene>
<organism evidence="1 2">
    <name type="scientific">Apibacter adventoris</name>
    <dbReference type="NCBI Taxonomy" id="1679466"/>
    <lineage>
        <taxon>Bacteria</taxon>
        <taxon>Pseudomonadati</taxon>
        <taxon>Bacteroidota</taxon>
        <taxon>Flavobacteriia</taxon>
        <taxon>Flavobacteriales</taxon>
        <taxon>Weeksellaceae</taxon>
        <taxon>Apibacter</taxon>
    </lineage>
</organism>
<dbReference type="Gene3D" id="3.40.50.1820">
    <property type="entry name" value="alpha/beta hydrolase"/>
    <property type="match status" value="1"/>
</dbReference>
<dbReference type="EMBL" id="PSZM01000001">
    <property type="protein sequence ID" value="PQL95387.1"/>
    <property type="molecule type" value="Genomic_DNA"/>
</dbReference>
<protein>
    <recommendedName>
        <fullName evidence="3">Alpha/beta hydrolase</fullName>
    </recommendedName>
</protein>
<dbReference type="OrthoDB" id="1451542at2"/>
<keyword evidence="2" id="KW-1185">Reference proteome</keyword>
<comment type="caution">
    <text evidence="1">The sequence shown here is derived from an EMBL/GenBank/DDBJ whole genome shotgun (WGS) entry which is preliminary data.</text>
</comment>
<evidence type="ECO:0008006" key="3">
    <source>
        <dbReference type="Google" id="ProtNLM"/>
    </source>
</evidence>
<dbReference type="RefSeq" id="WP_105194296.1">
    <property type="nucleotide sequence ID" value="NZ_PSZM01000001.1"/>
</dbReference>
<accession>A0A2S8AGA8</accession>
<proteinExistence type="predicted"/>
<dbReference type="AlphaFoldDB" id="A0A2S8AGA8"/>
<dbReference type="Proteomes" id="UP000238042">
    <property type="component" value="Unassembled WGS sequence"/>
</dbReference>